<sequence>MTLPVSSYEELLSRVRSLTNETRQLQRQIDAPLLDHNENERLMNSSFAAEWAFKPRADGFTLETPITASTPQANKVS</sequence>
<dbReference type="Proteomes" id="UP001307889">
    <property type="component" value="Chromosome 6"/>
</dbReference>
<evidence type="ECO:0000313" key="1">
    <source>
        <dbReference type="EMBL" id="BES95250.1"/>
    </source>
</evidence>
<dbReference type="EMBL" id="AP028914">
    <property type="protein sequence ID" value="BES95250.1"/>
    <property type="molecule type" value="Genomic_DNA"/>
</dbReference>
<protein>
    <submittedName>
        <fullName evidence="1">Uncharacterized protein</fullName>
    </submittedName>
</protein>
<name>A0ABN7AWC3_9HEMI</name>
<accession>A0ABN7AWC3</accession>
<organism evidence="1 2">
    <name type="scientific">Nesidiocoris tenuis</name>
    <dbReference type="NCBI Taxonomy" id="355587"/>
    <lineage>
        <taxon>Eukaryota</taxon>
        <taxon>Metazoa</taxon>
        <taxon>Ecdysozoa</taxon>
        <taxon>Arthropoda</taxon>
        <taxon>Hexapoda</taxon>
        <taxon>Insecta</taxon>
        <taxon>Pterygota</taxon>
        <taxon>Neoptera</taxon>
        <taxon>Paraneoptera</taxon>
        <taxon>Hemiptera</taxon>
        <taxon>Heteroptera</taxon>
        <taxon>Panheteroptera</taxon>
        <taxon>Cimicomorpha</taxon>
        <taxon>Miridae</taxon>
        <taxon>Dicyphina</taxon>
        <taxon>Nesidiocoris</taxon>
    </lineage>
</organism>
<evidence type="ECO:0000313" key="2">
    <source>
        <dbReference type="Proteomes" id="UP001307889"/>
    </source>
</evidence>
<proteinExistence type="predicted"/>
<keyword evidence="2" id="KW-1185">Reference proteome</keyword>
<gene>
    <name evidence="1" type="ORF">NTJ_08059</name>
</gene>
<reference evidence="1 2" key="1">
    <citation type="submission" date="2023-09" db="EMBL/GenBank/DDBJ databases">
        <title>Nesidiocoris tenuis whole genome shotgun sequence.</title>
        <authorList>
            <person name="Shibata T."/>
            <person name="Shimoda M."/>
            <person name="Kobayashi T."/>
            <person name="Uehara T."/>
        </authorList>
    </citation>
    <scope>NUCLEOTIDE SEQUENCE [LARGE SCALE GENOMIC DNA]</scope>
    <source>
        <strain evidence="1 2">Japan</strain>
    </source>
</reference>